<reference evidence="2" key="1">
    <citation type="submission" date="2021-10" db="EMBL/GenBank/DDBJ databases">
        <title>Melipona bicolor Genome sequencing and assembly.</title>
        <authorList>
            <person name="Araujo N.S."/>
            <person name="Arias M.C."/>
        </authorList>
    </citation>
    <scope>NUCLEOTIDE SEQUENCE</scope>
    <source>
        <strain evidence="2">USP_2M_L1-L4_2017</strain>
        <tissue evidence="2">Whole body</tissue>
    </source>
</reference>
<proteinExistence type="predicted"/>
<organism evidence="2 3">
    <name type="scientific">Melipona bicolor</name>
    <dbReference type="NCBI Taxonomy" id="60889"/>
    <lineage>
        <taxon>Eukaryota</taxon>
        <taxon>Metazoa</taxon>
        <taxon>Ecdysozoa</taxon>
        <taxon>Arthropoda</taxon>
        <taxon>Hexapoda</taxon>
        <taxon>Insecta</taxon>
        <taxon>Pterygota</taxon>
        <taxon>Neoptera</taxon>
        <taxon>Endopterygota</taxon>
        <taxon>Hymenoptera</taxon>
        <taxon>Apocrita</taxon>
        <taxon>Aculeata</taxon>
        <taxon>Apoidea</taxon>
        <taxon>Anthophila</taxon>
        <taxon>Apidae</taxon>
        <taxon>Melipona</taxon>
    </lineage>
</organism>
<protein>
    <submittedName>
        <fullName evidence="2">Uncharacterized protein</fullName>
    </submittedName>
</protein>
<feature type="transmembrane region" description="Helical" evidence="1">
    <location>
        <begin position="27"/>
        <end position="44"/>
    </location>
</feature>
<accession>A0AA40FMI3</accession>
<gene>
    <name evidence="2" type="ORF">K0M31_010132</name>
</gene>
<name>A0AA40FMI3_9HYME</name>
<evidence type="ECO:0000313" key="3">
    <source>
        <dbReference type="Proteomes" id="UP001177670"/>
    </source>
</evidence>
<dbReference type="AlphaFoldDB" id="A0AA40FMI3"/>
<dbReference type="EMBL" id="JAHYIQ010000025">
    <property type="protein sequence ID" value="KAK1121820.1"/>
    <property type="molecule type" value="Genomic_DNA"/>
</dbReference>
<keyword evidence="3" id="KW-1185">Reference proteome</keyword>
<keyword evidence="1" id="KW-0812">Transmembrane</keyword>
<keyword evidence="1" id="KW-0472">Membrane</keyword>
<comment type="caution">
    <text evidence="2">The sequence shown here is derived from an EMBL/GenBank/DDBJ whole genome shotgun (WGS) entry which is preliminary data.</text>
</comment>
<keyword evidence="1" id="KW-1133">Transmembrane helix</keyword>
<dbReference type="Proteomes" id="UP001177670">
    <property type="component" value="Unassembled WGS sequence"/>
</dbReference>
<evidence type="ECO:0000313" key="2">
    <source>
        <dbReference type="EMBL" id="KAK1121820.1"/>
    </source>
</evidence>
<sequence>MMVSFPKTEAARDLVATGTLDNRHPKWFSLLAAVLLGLTTVVSGRSRMTGESSSS</sequence>
<evidence type="ECO:0000256" key="1">
    <source>
        <dbReference type="SAM" id="Phobius"/>
    </source>
</evidence>